<feature type="domain" description="Aminotransferase class I/classII large" evidence="10">
    <location>
        <begin position="51"/>
        <end position="348"/>
    </location>
</feature>
<evidence type="ECO:0000313" key="12">
    <source>
        <dbReference type="Proteomes" id="UP000176665"/>
    </source>
</evidence>
<evidence type="ECO:0000256" key="9">
    <source>
        <dbReference type="HAMAP-Rule" id="MF_01023"/>
    </source>
</evidence>
<feature type="modified residue" description="N6-(pyridoxal phosphate)lysine" evidence="9">
    <location>
        <position position="219"/>
    </location>
</feature>
<comment type="cofactor">
    <cofactor evidence="1 9">
        <name>pyridoxal 5'-phosphate</name>
        <dbReference type="ChEBI" id="CHEBI:597326"/>
    </cofactor>
</comment>
<dbReference type="InterPro" id="IPR015421">
    <property type="entry name" value="PyrdxlP-dep_Trfase_major"/>
</dbReference>
<dbReference type="CDD" id="cd00609">
    <property type="entry name" value="AAT_like"/>
    <property type="match status" value="1"/>
</dbReference>
<dbReference type="InterPro" id="IPR005861">
    <property type="entry name" value="HisP_aminotrans"/>
</dbReference>
<dbReference type="GO" id="GO:0004400">
    <property type="term" value="F:histidinol-phosphate transaminase activity"/>
    <property type="evidence" value="ECO:0007669"/>
    <property type="project" value="UniProtKB-UniRule"/>
</dbReference>
<dbReference type="Pfam" id="PF00155">
    <property type="entry name" value="Aminotran_1_2"/>
    <property type="match status" value="1"/>
</dbReference>
<evidence type="ECO:0000256" key="1">
    <source>
        <dbReference type="ARBA" id="ARBA00001933"/>
    </source>
</evidence>
<dbReference type="SUPFAM" id="SSF53383">
    <property type="entry name" value="PLP-dependent transferases"/>
    <property type="match status" value="1"/>
</dbReference>
<comment type="catalytic activity">
    <reaction evidence="9">
        <text>L-histidinol phosphate + 2-oxoglutarate = 3-(imidazol-4-yl)-2-oxopropyl phosphate + L-glutamate</text>
        <dbReference type="Rhea" id="RHEA:23744"/>
        <dbReference type="ChEBI" id="CHEBI:16810"/>
        <dbReference type="ChEBI" id="CHEBI:29985"/>
        <dbReference type="ChEBI" id="CHEBI:57766"/>
        <dbReference type="ChEBI" id="CHEBI:57980"/>
        <dbReference type="EC" id="2.6.1.9"/>
    </reaction>
</comment>
<evidence type="ECO:0000313" key="11">
    <source>
        <dbReference type="EMBL" id="OGG03594.1"/>
    </source>
</evidence>
<dbReference type="InterPro" id="IPR004838">
    <property type="entry name" value="NHTrfase_class1_PyrdxlP-BS"/>
</dbReference>
<protein>
    <recommendedName>
        <fullName evidence="9">Histidinol-phosphate aminotransferase</fullName>
        <ecNumber evidence="9">2.6.1.9</ecNumber>
    </recommendedName>
    <alternativeName>
        <fullName evidence="9">Imidazole acetol-phosphate transaminase</fullName>
    </alternativeName>
</protein>
<comment type="subunit">
    <text evidence="3 9">Homodimer.</text>
</comment>
<dbReference type="InterPro" id="IPR015422">
    <property type="entry name" value="PyrdxlP-dep_Trfase_small"/>
</dbReference>
<organism evidence="11 12">
    <name type="scientific">Candidatus Gottesmanbacteria bacterium RBG_16_37_8</name>
    <dbReference type="NCBI Taxonomy" id="1798371"/>
    <lineage>
        <taxon>Bacteria</taxon>
        <taxon>Candidatus Gottesmaniibacteriota</taxon>
    </lineage>
</organism>
<evidence type="ECO:0000259" key="10">
    <source>
        <dbReference type="Pfam" id="PF00155"/>
    </source>
</evidence>
<keyword evidence="5 9" id="KW-0028">Amino-acid biosynthesis</keyword>
<reference evidence="11 12" key="1">
    <citation type="journal article" date="2016" name="Nat. Commun.">
        <title>Thousands of microbial genomes shed light on interconnected biogeochemical processes in an aquifer system.</title>
        <authorList>
            <person name="Anantharaman K."/>
            <person name="Brown C.T."/>
            <person name="Hug L.A."/>
            <person name="Sharon I."/>
            <person name="Castelle C.J."/>
            <person name="Probst A.J."/>
            <person name="Thomas B.C."/>
            <person name="Singh A."/>
            <person name="Wilkins M.J."/>
            <person name="Karaoz U."/>
            <person name="Brodie E.L."/>
            <person name="Williams K.H."/>
            <person name="Hubbard S.S."/>
            <person name="Banfield J.F."/>
        </authorList>
    </citation>
    <scope>NUCLEOTIDE SEQUENCE [LARGE SCALE GENOMIC DNA]</scope>
</reference>
<dbReference type="Proteomes" id="UP000176665">
    <property type="component" value="Unassembled WGS sequence"/>
</dbReference>
<dbReference type="Gene3D" id="3.90.1150.10">
    <property type="entry name" value="Aspartate Aminotransferase, domain 1"/>
    <property type="match status" value="1"/>
</dbReference>
<evidence type="ECO:0000256" key="4">
    <source>
        <dbReference type="ARBA" id="ARBA00022576"/>
    </source>
</evidence>
<gene>
    <name evidence="9" type="primary">hisC</name>
    <name evidence="11" type="ORF">A2W14_03400</name>
</gene>
<dbReference type="STRING" id="1798371.A2W14_03400"/>
<dbReference type="PROSITE" id="PS00105">
    <property type="entry name" value="AA_TRANSFER_CLASS_1"/>
    <property type="match status" value="1"/>
</dbReference>
<dbReference type="InterPro" id="IPR004839">
    <property type="entry name" value="Aminotransferase_I/II_large"/>
</dbReference>
<comment type="similarity">
    <text evidence="2 9">Belongs to the class-II pyridoxal-phosphate-dependent aminotransferase family. Histidinol-phosphate aminotransferase subfamily.</text>
</comment>
<dbReference type="GO" id="GO:0030170">
    <property type="term" value="F:pyridoxal phosphate binding"/>
    <property type="evidence" value="ECO:0007669"/>
    <property type="project" value="InterPro"/>
</dbReference>
<dbReference type="EC" id="2.6.1.9" evidence="9"/>
<keyword evidence="7 9" id="KW-0663">Pyridoxal phosphate</keyword>
<dbReference type="EMBL" id="MFJA01000022">
    <property type="protein sequence ID" value="OGG03594.1"/>
    <property type="molecule type" value="Genomic_DNA"/>
</dbReference>
<proteinExistence type="inferred from homology"/>
<dbReference type="UniPathway" id="UPA00031">
    <property type="reaction ID" value="UER00012"/>
</dbReference>
<dbReference type="PANTHER" id="PTHR42885:SF2">
    <property type="entry name" value="HISTIDINOL-PHOSPHATE AMINOTRANSFERASE"/>
    <property type="match status" value="1"/>
</dbReference>
<dbReference type="InterPro" id="IPR015424">
    <property type="entry name" value="PyrdxlP-dep_Trfase"/>
</dbReference>
<evidence type="ECO:0000256" key="6">
    <source>
        <dbReference type="ARBA" id="ARBA00022679"/>
    </source>
</evidence>
<name>A0A1F5YU24_9BACT</name>
<dbReference type="HAMAP" id="MF_01023">
    <property type="entry name" value="HisC_aminotrans_2"/>
    <property type="match status" value="1"/>
</dbReference>
<accession>A0A1F5YU24</accession>
<dbReference type="PANTHER" id="PTHR42885">
    <property type="entry name" value="HISTIDINOL-PHOSPHATE AMINOTRANSFERASE-RELATED"/>
    <property type="match status" value="1"/>
</dbReference>
<sequence length="359" mass="41823">MIAKFIRPELLKIKKYTPSPTLQEIERDIGIPMDKIIKCDSGENLYSEKYQNKKNLQKVKLYLYPDPFCRNLRKKLALYTGVGEEWIMYGNGSDELIDLLIRVFVSPKDVIIINPPTFPMYEFYGQLSGAKVQKVLRKENLNINIEDIFEKITLNTKMIFIDSPGNPSSVVVTKENIKKLLAKKTIVVVDEAYYEYCNQTVIPLIYQYSNLIVLRSLSKWSGLAGLRIGYLVASPEIIKILLTIKPPYNVNSLAQEMACSVLDKKERFLREIKKVVDCRKILLKQLSRFLNLKVYPSQGAYVIFQPQNQAKQLQEFLRKNGILVKYINQPLLENCLRINLLKQKEINKLDFFLRRFYEM</sequence>
<evidence type="ECO:0000256" key="7">
    <source>
        <dbReference type="ARBA" id="ARBA00022898"/>
    </source>
</evidence>
<evidence type="ECO:0000256" key="8">
    <source>
        <dbReference type="ARBA" id="ARBA00023102"/>
    </source>
</evidence>
<comment type="caution">
    <text evidence="11">The sequence shown here is derived from an EMBL/GenBank/DDBJ whole genome shotgun (WGS) entry which is preliminary data.</text>
</comment>
<evidence type="ECO:0000256" key="5">
    <source>
        <dbReference type="ARBA" id="ARBA00022605"/>
    </source>
</evidence>
<dbReference type="AlphaFoldDB" id="A0A1F5YU24"/>
<dbReference type="Gene3D" id="3.40.640.10">
    <property type="entry name" value="Type I PLP-dependent aspartate aminotransferase-like (Major domain)"/>
    <property type="match status" value="1"/>
</dbReference>
<dbReference type="GO" id="GO:0000105">
    <property type="term" value="P:L-histidine biosynthetic process"/>
    <property type="evidence" value="ECO:0007669"/>
    <property type="project" value="UniProtKB-UniRule"/>
</dbReference>
<dbReference type="NCBIfam" id="TIGR01141">
    <property type="entry name" value="hisC"/>
    <property type="match status" value="1"/>
</dbReference>
<keyword evidence="8 9" id="KW-0368">Histidine biosynthesis</keyword>
<comment type="pathway">
    <text evidence="9">Amino-acid biosynthesis; L-histidine biosynthesis; L-histidine from 5-phospho-alpha-D-ribose 1-diphosphate: step 7/9.</text>
</comment>
<keyword evidence="6 9" id="KW-0808">Transferase</keyword>
<keyword evidence="4 9" id="KW-0032">Aminotransferase</keyword>
<evidence type="ECO:0000256" key="2">
    <source>
        <dbReference type="ARBA" id="ARBA00007970"/>
    </source>
</evidence>
<evidence type="ECO:0000256" key="3">
    <source>
        <dbReference type="ARBA" id="ARBA00011738"/>
    </source>
</evidence>